<dbReference type="InterPro" id="IPR041677">
    <property type="entry name" value="DNA2/NAM7_AAA_11"/>
</dbReference>
<evidence type="ECO:0000256" key="5">
    <source>
        <dbReference type="ARBA" id="ARBA00022840"/>
    </source>
</evidence>
<dbReference type="RefSeq" id="WP_244515285.1">
    <property type="nucleotide sequence ID" value="NZ_FNJR01000003.1"/>
</dbReference>
<keyword evidence="3" id="KW-0378">Hydrolase</keyword>
<keyword evidence="12" id="KW-1185">Reference proteome</keyword>
<evidence type="ECO:0000313" key="11">
    <source>
        <dbReference type="EMBL" id="SDP36297.1"/>
    </source>
</evidence>
<reference evidence="12" key="1">
    <citation type="submission" date="2016-10" db="EMBL/GenBank/DDBJ databases">
        <authorList>
            <person name="Varghese N."/>
            <person name="Submissions S."/>
        </authorList>
    </citation>
    <scope>NUCLEOTIDE SEQUENCE [LARGE SCALE GENOMIC DNA]</scope>
    <source>
        <strain evidence="12">DSM 46732</strain>
    </source>
</reference>
<evidence type="ECO:0000256" key="3">
    <source>
        <dbReference type="ARBA" id="ARBA00022801"/>
    </source>
</evidence>
<sequence length="1805" mass="202320">MTIGREQAGPDSPDQPDTEAPNIEGPGTEDPSTEDEARPPIRENDPLADRARRLFQFLGEAQRLRTTPIHTVEKYQSVRWTSGIPEHPAVSLAGRDSDPAESEYVLSVERLPKQDPPQPSTRLAEWLDGPIDDPAKTPRPRDTVPAAAAPTTERGSDELGTERLRRENHPEIDEDHEDWLAEWSLWAERELADRPVRELYNELFSTYTEIGNNPESLELVLGIGCLSWQPDSRPRIERHLLTTAAGVHLDDDSGTLTVVRSEESADEFTLERDMLAPELLTDAEKLNELAAEAATLDSHPLDREQLAGVIRRFVHTLDPDGQYRDEDEPARAQSHPVATFAPAIITRKRSQRGIVRIFESIAEQLAETGVVPSGVRPLVDPDQQPVGSENIGSTDGRENVDEETFLPLPVNEKQLRVVRHVDSKPQTLVQGPPGTGKTHTTAALLAHLLAQGKRVLVTAHTDRALQEVRDKLPEEIKPLSVAVVGSSRQDMSDLRVAVDTIADNTEEYDDERATEIVTECSNRIEEARRERARLHHQLVEARQHETREHSVGGYQGTLSTIAQRHAADAERYEWLAEFASVSADSAPPLDNAEINEWRAALYDREMSAEEPWARQRLVDPAEIAAPEEFADLVAAESKAGEEEQRHGELKGHAAFDAVSALDQATRQSLRQRLLELADTADELAGGSQEWLSTALHDVLSGRGEVWRSRASRIDELAERCETTLQELDPLTEVRVAGDIPTLTSLATGALEQLNNGGRIKTRSDGSVKLGMFTAKWIKHAEPLFRQVRLNGRCPTTVEQLRAFLHWAECYRALIALDQAWPEDMVITAEDTFRERLDWHLAQVNQLKRVLSLGEELATEEQHLSRRGLPKPDWNDLAAVRRYAALADAAAAVEATAAASAPLRELENQLAGETRWSDTGECVHALLEAARARDIDNYAAHHRRLLHLLEIRRRLRRRDELEQRLSEALPRLRTEIEAADTTAELWAERLADFEAAWRWLAVRDWVLRQHTVDENELRARINSLENVIREQSERLYATRAWSHAVAPERLGGGARADLRNYSNLVRRLGKGTGTHAERRRSEIREAMMRCRPSVPVWIMPIYRIAEQFRIQPDMFDVVVVDEASQAGLEAVFLQYLAPKMVVIGDDKQVSPMGVGLDQEDLRNLAGQYIADDRYRNAWQDPLHSLFDDAKMRYGGQITLTEHRRCVPEIIEFSNRIAYRPDNIRLSPVRQYDADRLEPFRARHVTEGHRKGEVNEPEAQALVEEIVRCAADPRYDGKTFGVISLLGDARQARLIERKLLERLSPQEIERRQLRCGTPPDFQGAERDVIFLSMVEAAREGKRISSLTAPQHVQRYNVAVSRAKDQVWLFHSVGLSELHNREDMRYQLLEHCYSMIDGAARSDSDELVSAVSEEHRDTRFDSLFEQRVFNRLVERGYSVIPQYSVEPYKIDLVVIGSKARLAVECDGDAWHGPEAYERDLTRQRELERCGWTFHRIRESAFYVDQAQELDSLWKALSEQGIHPRGAEPEAVEQASAAAVTESVATATAVEAAAVGTAEVVIAEPSEPVPARAVEDGTAESDVVGRAAAPLVVPEEDETTGHETVIGGSEPEPDDDPDSVAGDTGETAEASEPSGETSISEHAEYVEYSGTLPHPQHLARKQLAEGLTEIVATEGPVLGDRLARLYARAYGGRRTGEISKTLNEGISTAVRHEMLVEDNPLGDNRIAHRTFRLPEQPEARVRTAGPRTIDEIPPRELATVLGEQALLHGWLDEKGLFRAVVRRFGWRQLSAKAQQRLRAVTPLVDEKDA</sequence>
<accession>A0A1H0S3R2</accession>
<name>A0A1H0S3R2_9ACTN</name>
<dbReference type="SUPFAM" id="SSF52540">
    <property type="entry name" value="P-loop containing nucleoside triphosphate hydrolases"/>
    <property type="match status" value="1"/>
</dbReference>
<evidence type="ECO:0000256" key="6">
    <source>
        <dbReference type="SAM" id="Coils"/>
    </source>
</evidence>
<feature type="region of interest" description="Disordered" evidence="7">
    <location>
        <begin position="1"/>
        <end position="48"/>
    </location>
</feature>
<dbReference type="Gene3D" id="3.40.960.10">
    <property type="entry name" value="VSR Endonuclease"/>
    <property type="match status" value="1"/>
</dbReference>
<evidence type="ECO:0000256" key="2">
    <source>
        <dbReference type="ARBA" id="ARBA00022741"/>
    </source>
</evidence>
<evidence type="ECO:0000256" key="1">
    <source>
        <dbReference type="ARBA" id="ARBA00007913"/>
    </source>
</evidence>
<dbReference type="PANTHER" id="PTHR43788">
    <property type="entry name" value="DNA2/NAM7 HELICASE FAMILY MEMBER"/>
    <property type="match status" value="1"/>
</dbReference>
<dbReference type="InterPro" id="IPR041679">
    <property type="entry name" value="DNA2/NAM7-like_C"/>
</dbReference>
<feature type="region of interest" description="Disordered" evidence="7">
    <location>
        <begin position="373"/>
        <end position="397"/>
    </location>
</feature>
<dbReference type="Proteomes" id="UP000199497">
    <property type="component" value="Unassembled WGS sequence"/>
</dbReference>
<dbReference type="InterPro" id="IPR050534">
    <property type="entry name" value="Coronavir_polyprotein_1ab"/>
</dbReference>
<feature type="coiled-coil region" evidence="6">
    <location>
        <begin position="517"/>
        <end position="544"/>
    </location>
</feature>
<dbReference type="PANTHER" id="PTHR43788:SF8">
    <property type="entry name" value="DNA-BINDING PROTEIN SMUBP-2"/>
    <property type="match status" value="1"/>
</dbReference>
<dbReference type="InterPro" id="IPR011335">
    <property type="entry name" value="Restrct_endonuc-II-like"/>
</dbReference>
<dbReference type="GO" id="GO:0043139">
    <property type="term" value="F:5'-3' DNA helicase activity"/>
    <property type="evidence" value="ECO:0007669"/>
    <property type="project" value="TreeGrafter"/>
</dbReference>
<feature type="domain" description="DNA2/NAM7 helicase helicase" evidence="8">
    <location>
        <begin position="410"/>
        <end position="549"/>
    </location>
</feature>
<feature type="region of interest" description="Disordered" evidence="7">
    <location>
        <begin position="1585"/>
        <end position="1635"/>
    </location>
</feature>
<proteinExistence type="inferred from homology"/>
<dbReference type="SUPFAM" id="SSF52980">
    <property type="entry name" value="Restriction endonuclease-like"/>
    <property type="match status" value="1"/>
</dbReference>
<evidence type="ECO:0000313" key="12">
    <source>
        <dbReference type="Proteomes" id="UP000199497"/>
    </source>
</evidence>
<organism evidence="11 12">
    <name type="scientific">Actinopolyspora xinjiangensis</name>
    <dbReference type="NCBI Taxonomy" id="405564"/>
    <lineage>
        <taxon>Bacteria</taxon>
        <taxon>Bacillati</taxon>
        <taxon>Actinomycetota</taxon>
        <taxon>Actinomycetes</taxon>
        <taxon>Actinopolysporales</taxon>
        <taxon>Actinopolysporaceae</taxon>
        <taxon>Actinopolyspora</taxon>
    </lineage>
</organism>
<protein>
    <recommendedName>
        <fullName evidence="13">AAA domain-containing protein</fullName>
    </recommendedName>
</protein>
<keyword evidence="4" id="KW-0347">Helicase</keyword>
<dbReference type="GO" id="GO:0005524">
    <property type="term" value="F:ATP binding"/>
    <property type="evidence" value="ECO:0007669"/>
    <property type="project" value="UniProtKB-KW"/>
</dbReference>
<feature type="coiled-coil region" evidence="6">
    <location>
        <begin position="1006"/>
        <end position="1033"/>
    </location>
</feature>
<evidence type="ECO:0000256" key="4">
    <source>
        <dbReference type="ARBA" id="ARBA00022806"/>
    </source>
</evidence>
<feature type="region of interest" description="Disordered" evidence="7">
    <location>
        <begin position="87"/>
        <end position="170"/>
    </location>
</feature>
<gene>
    <name evidence="11" type="ORF">SAMN04487905_103365</name>
</gene>
<dbReference type="EMBL" id="FNJR01000003">
    <property type="protein sequence ID" value="SDP36297.1"/>
    <property type="molecule type" value="Genomic_DNA"/>
</dbReference>
<comment type="similarity">
    <text evidence="1">Belongs to the DNA2/NAM7 helicase family.</text>
</comment>
<dbReference type="Pfam" id="PF13087">
    <property type="entry name" value="AAA_12"/>
    <property type="match status" value="1"/>
</dbReference>
<evidence type="ECO:0000256" key="7">
    <source>
        <dbReference type="SAM" id="MobiDB-lite"/>
    </source>
</evidence>
<keyword evidence="2" id="KW-0547">Nucleotide-binding</keyword>
<keyword evidence="6" id="KW-0175">Coiled coil</keyword>
<dbReference type="Pfam" id="PF13086">
    <property type="entry name" value="AAA_11"/>
    <property type="match status" value="1"/>
</dbReference>
<evidence type="ECO:0000259" key="9">
    <source>
        <dbReference type="Pfam" id="PF13087"/>
    </source>
</evidence>
<dbReference type="InterPro" id="IPR027417">
    <property type="entry name" value="P-loop_NTPase"/>
</dbReference>
<feature type="compositionally biased region" description="Basic and acidic residues" evidence="7">
    <location>
        <begin position="133"/>
        <end position="142"/>
    </location>
</feature>
<feature type="compositionally biased region" description="Basic and acidic residues" evidence="7">
    <location>
        <begin position="35"/>
        <end position="48"/>
    </location>
</feature>
<dbReference type="GO" id="GO:0016787">
    <property type="term" value="F:hydrolase activity"/>
    <property type="evidence" value="ECO:0007669"/>
    <property type="project" value="UniProtKB-KW"/>
</dbReference>
<feature type="domain" description="Restriction endonuclease type II-like" evidence="10">
    <location>
        <begin position="1421"/>
        <end position="1513"/>
    </location>
</feature>
<dbReference type="InterPro" id="IPR049468">
    <property type="entry name" value="Restrct_endonuc-II-like_dom"/>
</dbReference>
<evidence type="ECO:0008006" key="13">
    <source>
        <dbReference type="Google" id="ProtNLM"/>
    </source>
</evidence>
<evidence type="ECO:0000259" key="8">
    <source>
        <dbReference type="Pfam" id="PF13086"/>
    </source>
</evidence>
<dbReference type="Gene3D" id="3.40.50.300">
    <property type="entry name" value="P-loop containing nucleotide triphosphate hydrolases"/>
    <property type="match status" value="3"/>
</dbReference>
<evidence type="ECO:0000259" key="10">
    <source>
        <dbReference type="Pfam" id="PF18741"/>
    </source>
</evidence>
<dbReference type="InterPro" id="IPR047187">
    <property type="entry name" value="SF1_C_Upf1"/>
</dbReference>
<dbReference type="Pfam" id="PF18741">
    <property type="entry name" value="MTES_1575"/>
    <property type="match status" value="1"/>
</dbReference>
<feature type="domain" description="DNA2/NAM7 helicase-like C-terminal" evidence="9">
    <location>
        <begin position="1183"/>
        <end position="1366"/>
    </location>
</feature>
<keyword evidence="5" id="KW-0067">ATP-binding</keyword>
<dbReference type="STRING" id="405564.SAMN04487905_103365"/>
<feature type="compositionally biased region" description="Basic and acidic residues" evidence="7">
    <location>
        <begin position="154"/>
        <end position="170"/>
    </location>
</feature>
<dbReference type="CDD" id="cd18808">
    <property type="entry name" value="SF1_C_Upf1"/>
    <property type="match status" value="1"/>
</dbReference>